<dbReference type="AlphaFoldDB" id="S2KMF6"/>
<evidence type="ECO:0000313" key="1">
    <source>
        <dbReference type="EMBL" id="EPC03105.1"/>
    </source>
</evidence>
<sequence>MFGYEGGDFLSGGEGDDLYTVTTSDNARYSDAGPDHIDEQLGGGNDTIKFTDLDRSEISLNVDIDNSDTDLWLSSSEDLEDGQNDSGVIIEDFFVIKDGSYAFNNDNVIENVATADNYTVDLTDIDLDAINAAYEASQASAATIA</sequence>
<dbReference type="EMBL" id="ASTJ01000022">
    <property type="protein sequence ID" value="EPC03105.1"/>
    <property type="molecule type" value="Genomic_DNA"/>
</dbReference>
<keyword evidence="2" id="KW-1185">Reference proteome</keyword>
<evidence type="ECO:0008006" key="3">
    <source>
        <dbReference type="Google" id="ProtNLM"/>
    </source>
</evidence>
<dbReference type="PATRIC" id="fig|1121939.11.peg.1529"/>
<evidence type="ECO:0000313" key="2">
    <source>
        <dbReference type="Proteomes" id="UP000014463"/>
    </source>
</evidence>
<proteinExistence type="predicted"/>
<accession>S2KMF6</accession>
<organism evidence="1 2">
    <name type="scientific">Litchfieldella anticariensis (strain DSM 16096 / CECT 5854 / CIP 108499 / LMG 22089 / FP35)</name>
    <name type="common">Halomonas anticariensis</name>
    <dbReference type="NCBI Taxonomy" id="1121939"/>
    <lineage>
        <taxon>Bacteria</taxon>
        <taxon>Pseudomonadati</taxon>
        <taxon>Pseudomonadota</taxon>
        <taxon>Gammaproteobacteria</taxon>
        <taxon>Oceanospirillales</taxon>
        <taxon>Halomonadaceae</taxon>
        <taxon>Litchfieldella</taxon>
    </lineage>
</organism>
<dbReference type="Proteomes" id="UP000014463">
    <property type="component" value="Unassembled WGS sequence"/>
</dbReference>
<gene>
    <name evidence="1" type="ORF">L861_22610</name>
</gene>
<name>S2KMF6_LITA3</name>
<comment type="caution">
    <text evidence="1">The sequence shown here is derived from an EMBL/GenBank/DDBJ whole genome shotgun (WGS) entry which is preliminary data.</text>
</comment>
<protein>
    <recommendedName>
        <fullName evidence="3">Haemolysin-type calcium binding-related domain-containing protein</fullName>
    </recommendedName>
</protein>
<reference evidence="1 2" key="1">
    <citation type="journal article" date="2013" name="Genome Announc.">
        <title>Draft genome sequence of the moderately halophilic gammaproteobacterium Halomonas anticariensis FP35.</title>
        <authorList>
            <person name="Tahrioui A."/>
            <person name="Quesada E."/>
            <person name="Llamas I."/>
        </authorList>
    </citation>
    <scope>NUCLEOTIDE SEQUENCE [LARGE SCALE GENOMIC DNA]</scope>
    <source>
        <strain evidence="2">DSM 16096 / CECT 5854 / LMG 22089 / FP35</strain>
    </source>
</reference>